<feature type="compositionally biased region" description="Basic and acidic residues" evidence="1">
    <location>
        <begin position="21"/>
        <end position="35"/>
    </location>
</feature>
<comment type="caution">
    <text evidence="2">The sequence shown here is derived from an EMBL/GenBank/DDBJ whole genome shotgun (WGS) entry which is preliminary data.</text>
</comment>
<dbReference type="AlphaFoldDB" id="A0A4R4VD96"/>
<proteinExistence type="predicted"/>
<evidence type="ECO:0000256" key="1">
    <source>
        <dbReference type="SAM" id="MobiDB-lite"/>
    </source>
</evidence>
<protein>
    <submittedName>
        <fullName evidence="2">Uncharacterized protein</fullName>
    </submittedName>
</protein>
<organism evidence="2 3">
    <name type="scientific">Nonomuraea deserti</name>
    <dbReference type="NCBI Taxonomy" id="1848322"/>
    <lineage>
        <taxon>Bacteria</taxon>
        <taxon>Bacillati</taxon>
        <taxon>Actinomycetota</taxon>
        <taxon>Actinomycetes</taxon>
        <taxon>Streptosporangiales</taxon>
        <taxon>Streptosporangiaceae</taxon>
        <taxon>Nonomuraea</taxon>
    </lineage>
</organism>
<feature type="compositionally biased region" description="Pro residues" evidence="1">
    <location>
        <begin position="91"/>
        <end position="113"/>
    </location>
</feature>
<gene>
    <name evidence="2" type="ORF">E1292_21020</name>
</gene>
<feature type="compositionally biased region" description="Basic residues" evidence="1">
    <location>
        <begin position="57"/>
        <end position="84"/>
    </location>
</feature>
<reference evidence="2 3" key="1">
    <citation type="submission" date="2019-03" db="EMBL/GenBank/DDBJ databases">
        <title>Draft genome sequences of novel Actinobacteria.</title>
        <authorList>
            <person name="Sahin N."/>
            <person name="Ay H."/>
            <person name="Saygin H."/>
        </authorList>
    </citation>
    <scope>NUCLEOTIDE SEQUENCE [LARGE SCALE GENOMIC DNA]</scope>
    <source>
        <strain evidence="2 3">KC310</strain>
    </source>
</reference>
<name>A0A4R4VD96_9ACTN</name>
<feature type="region of interest" description="Disordered" evidence="1">
    <location>
        <begin position="1"/>
        <end position="148"/>
    </location>
</feature>
<evidence type="ECO:0000313" key="2">
    <source>
        <dbReference type="EMBL" id="TDD03478.1"/>
    </source>
</evidence>
<feature type="compositionally biased region" description="Pro residues" evidence="1">
    <location>
        <begin position="1"/>
        <end position="12"/>
    </location>
</feature>
<evidence type="ECO:0000313" key="3">
    <source>
        <dbReference type="Proteomes" id="UP000295258"/>
    </source>
</evidence>
<dbReference type="Proteomes" id="UP000295258">
    <property type="component" value="Unassembled WGS sequence"/>
</dbReference>
<dbReference type="InterPro" id="IPR025855">
    <property type="entry name" value="Replic_Relax"/>
</dbReference>
<dbReference type="EMBL" id="SMKO01000054">
    <property type="protein sequence ID" value="TDD03478.1"/>
    <property type="molecule type" value="Genomic_DNA"/>
</dbReference>
<dbReference type="Pfam" id="PF13814">
    <property type="entry name" value="Replic_Relax"/>
    <property type="match status" value="1"/>
</dbReference>
<sequence>MPSPVPKPPRPADPSSVFRPTRAEPTRRAPNDPTERTSPSASLPAPTPPRHAECCRRPRRTPHPTRRRNPRRRVGTPRPHHRPTHRDLLPQHPPRPPPAPGPPRAARPRPLPPLGTHRKPPLAPDPRHRRSPPPCGPTRHHPGRAPLSPRFRQRHRALVPPEHQVGVNEFFAQLHATARHRADGSAVAEWWPERRCATLWGDLARPDAFGRWTEPSPTGQPDTIDFFLEHDTGTETLSRVLAKLDGYTALAEATGITTPVLFWLPSTAREANLRKLLTSSDAPTATAVHTPATAPDGPAGPVWLPAGSTGPRRPLIALRDAWGTINPHSEPV</sequence>
<keyword evidence="3" id="KW-1185">Reference proteome</keyword>
<accession>A0A4R4VD96</accession>